<dbReference type="EMBL" id="MGAV01000013">
    <property type="protein sequence ID" value="OGK54710.1"/>
    <property type="molecule type" value="Genomic_DNA"/>
</dbReference>
<organism evidence="2 3">
    <name type="scientific">Candidatus Roizmanbacteria bacterium RIFCSPLOWO2_02_FULL_36_11</name>
    <dbReference type="NCBI Taxonomy" id="1802071"/>
    <lineage>
        <taxon>Bacteria</taxon>
        <taxon>Candidatus Roizmaniibacteriota</taxon>
    </lineage>
</organism>
<dbReference type="AlphaFoldDB" id="A0A1F7JGG3"/>
<protein>
    <submittedName>
        <fullName evidence="2">Uncharacterized protein</fullName>
    </submittedName>
</protein>
<evidence type="ECO:0000256" key="1">
    <source>
        <dbReference type="SAM" id="MobiDB-lite"/>
    </source>
</evidence>
<accession>A0A1F7JGG3</accession>
<comment type="caution">
    <text evidence="2">The sequence shown here is derived from an EMBL/GenBank/DDBJ whole genome shotgun (WGS) entry which is preliminary data.</text>
</comment>
<sequence>MVDIGEGNPPPATRTALRQPSTMSNGHPPQEGINGGLVEERFMDLGERIIHGGVSLNKDIVESYAVDGKAFYGDLVEKGKQFLGGGNGQAGSIARLRHSLFESATSSSDGMAALCRDLANEAKVEMRAAQNNPAGGVDPKVLEARAVELEALAKLYADESKTETS</sequence>
<proteinExistence type="predicted"/>
<feature type="region of interest" description="Disordered" evidence="1">
    <location>
        <begin position="1"/>
        <end position="35"/>
    </location>
</feature>
<evidence type="ECO:0000313" key="2">
    <source>
        <dbReference type="EMBL" id="OGK54710.1"/>
    </source>
</evidence>
<feature type="compositionally biased region" description="Polar residues" evidence="1">
    <location>
        <begin position="16"/>
        <end position="27"/>
    </location>
</feature>
<dbReference type="Proteomes" id="UP000177418">
    <property type="component" value="Unassembled WGS sequence"/>
</dbReference>
<reference evidence="2 3" key="1">
    <citation type="journal article" date="2016" name="Nat. Commun.">
        <title>Thousands of microbial genomes shed light on interconnected biogeochemical processes in an aquifer system.</title>
        <authorList>
            <person name="Anantharaman K."/>
            <person name="Brown C.T."/>
            <person name="Hug L.A."/>
            <person name="Sharon I."/>
            <person name="Castelle C.J."/>
            <person name="Probst A.J."/>
            <person name="Thomas B.C."/>
            <person name="Singh A."/>
            <person name="Wilkins M.J."/>
            <person name="Karaoz U."/>
            <person name="Brodie E.L."/>
            <person name="Williams K.H."/>
            <person name="Hubbard S.S."/>
            <person name="Banfield J.F."/>
        </authorList>
    </citation>
    <scope>NUCLEOTIDE SEQUENCE [LARGE SCALE GENOMIC DNA]</scope>
</reference>
<evidence type="ECO:0000313" key="3">
    <source>
        <dbReference type="Proteomes" id="UP000177418"/>
    </source>
</evidence>
<name>A0A1F7JGG3_9BACT</name>
<gene>
    <name evidence="2" type="ORF">A3H78_05445</name>
</gene>